<sequence>MCIEAPSSQDPSLPETEGSARAPSSAAPKRVLIVDDHRDVADSLAALVSALGHEASCAYSGRHGLELARTCGADVVILDIGLPDMHGVELAASLLSACPDRRPRIIALSGHADQRTESGPSTAIEEWLTKPPDIAALEAAIAGKAA</sequence>
<evidence type="ECO:0000256" key="3">
    <source>
        <dbReference type="SAM" id="MobiDB-lite"/>
    </source>
</evidence>
<name>A0A6M0K5V1_9GAMM</name>
<organism evidence="5 6">
    <name type="scientific">Thiorhodococcus minor</name>
    <dbReference type="NCBI Taxonomy" id="57489"/>
    <lineage>
        <taxon>Bacteria</taxon>
        <taxon>Pseudomonadati</taxon>
        <taxon>Pseudomonadota</taxon>
        <taxon>Gammaproteobacteria</taxon>
        <taxon>Chromatiales</taxon>
        <taxon>Chromatiaceae</taxon>
        <taxon>Thiorhodococcus</taxon>
    </lineage>
</organism>
<dbReference type="Gene3D" id="3.40.50.2300">
    <property type="match status" value="1"/>
</dbReference>
<dbReference type="PROSITE" id="PS50110">
    <property type="entry name" value="RESPONSE_REGULATORY"/>
    <property type="match status" value="1"/>
</dbReference>
<dbReference type="PANTHER" id="PTHR44591:SF3">
    <property type="entry name" value="RESPONSE REGULATORY DOMAIN-CONTAINING PROTEIN"/>
    <property type="match status" value="1"/>
</dbReference>
<accession>A0A6M0K5V1</accession>
<comment type="caution">
    <text evidence="5">The sequence shown here is derived from an EMBL/GenBank/DDBJ whole genome shotgun (WGS) entry which is preliminary data.</text>
</comment>
<dbReference type="SMART" id="SM00448">
    <property type="entry name" value="REC"/>
    <property type="match status" value="1"/>
</dbReference>
<feature type="domain" description="Response regulatory" evidence="4">
    <location>
        <begin position="30"/>
        <end position="145"/>
    </location>
</feature>
<dbReference type="AlphaFoldDB" id="A0A6M0K5V1"/>
<dbReference type="PANTHER" id="PTHR44591">
    <property type="entry name" value="STRESS RESPONSE REGULATOR PROTEIN 1"/>
    <property type="match status" value="1"/>
</dbReference>
<reference evidence="5 6" key="1">
    <citation type="submission" date="2020-02" db="EMBL/GenBank/DDBJ databases">
        <title>Genome sequences of Thiorhodococcus mannitoliphagus and Thiorhodococcus minor, purple sulfur photosynthetic bacteria in the gammaproteobacterial family, Chromatiaceae.</title>
        <authorList>
            <person name="Aviles F.A."/>
            <person name="Meyer T.E."/>
            <person name="Kyndt J.A."/>
        </authorList>
    </citation>
    <scope>NUCLEOTIDE SEQUENCE [LARGE SCALE GENOMIC DNA]</scope>
    <source>
        <strain evidence="5 6">DSM 11518</strain>
    </source>
</reference>
<evidence type="ECO:0000313" key="6">
    <source>
        <dbReference type="Proteomes" id="UP000483379"/>
    </source>
</evidence>
<dbReference type="RefSeq" id="WP_164455905.1">
    <property type="nucleotide sequence ID" value="NZ_JAAIJQ010000112.1"/>
</dbReference>
<feature type="compositionally biased region" description="Polar residues" evidence="3">
    <location>
        <begin position="1"/>
        <end position="11"/>
    </location>
</feature>
<dbReference type="GO" id="GO:0000160">
    <property type="term" value="P:phosphorelay signal transduction system"/>
    <property type="evidence" value="ECO:0007669"/>
    <property type="project" value="InterPro"/>
</dbReference>
<evidence type="ECO:0000256" key="2">
    <source>
        <dbReference type="PROSITE-ProRule" id="PRU00169"/>
    </source>
</evidence>
<dbReference type="SUPFAM" id="SSF52172">
    <property type="entry name" value="CheY-like"/>
    <property type="match status" value="1"/>
</dbReference>
<dbReference type="Pfam" id="PF00072">
    <property type="entry name" value="Response_reg"/>
    <property type="match status" value="1"/>
</dbReference>
<keyword evidence="1 2" id="KW-0597">Phosphoprotein</keyword>
<feature type="region of interest" description="Disordered" evidence="3">
    <location>
        <begin position="1"/>
        <end position="28"/>
    </location>
</feature>
<evidence type="ECO:0000313" key="5">
    <source>
        <dbReference type="EMBL" id="NEV64799.1"/>
    </source>
</evidence>
<evidence type="ECO:0000256" key="1">
    <source>
        <dbReference type="ARBA" id="ARBA00022553"/>
    </source>
</evidence>
<dbReference type="EMBL" id="JAAIJQ010000112">
    <property type="protein sequence ID" value="NEV64799.1"/>
    <property type="molecule type" value="Genomic_DNA"/>
</dbReference>
<feature type="modified residue" description="4-aspartylphosphate" evidence="2">
    <location>
        <position position="79"/>
    </location>
</feature>
<keyword evidence="6" id="KW-1185">Reference proteome</keyword>
<dbReference type="InterPro" id="IPR001789">
    <property type="entry name" value="Sig_transdc_resp-reg_receiver"/>
</dbReference>
<feature type="compositionally biased region" description="Low complexity" evidence="3">
    <location>
        <begin position="19"/>
        <end position="28"/>
    </location>
</feature>
<gene>
    <name evidence="5" type="ORF">G3446_23515</name>
</gene>
<dbReference type="InterPro" id="IPR011006">
    <property type="entry name" value="CheY-like_superfamily"/>
</dbReference>
<evidence type="ECO:0000259" key="4">
    <source>
        <dbReference type="PROSITE" id="PS50110"/>
    </source>
</evidence>
<dbReference type="Proteomes" id="UP000483379">
    <property type="component" value="Unassembled WGS sequence"/>
</dbReference>
<protein>
    <submittedName>
        <fullName evidence="5">Response regulator</fullName>
    </submittedName>
</protein>
<proteinExistence type="predicted"/>
<dbReference type="InterPro" id="IPR050595">
    <property type="entry name" value="Bact_response_regulator"/>
</dbReference>